<sequence>MDDPYERRALLLHLGDVLEAIYCLTKCADSRASIGEALEQNDSLVSFSILRHADASMHPADFIRRATGAFFVWPKALLDETLNRQLLAHTVQHDLFAGNAAGWEAYVSERRKEVPWFGVDLPQVPEPEADAAPEAAPSQADAPLEEAQPDPQPSDAPPSRYSTWPWRDE</sequence>
<dbReference type="OrthoDB" id="9025571at2"/>
<organism evidence="2 3">
    <name type="scientific">Caballeronia choica</name>
    <dbReference type="NCBI Taxonomy" id="326476"/>
    <lineage>
        <taxon>Bacteria</taxon>
        <taxon>Pseudomonadati</taxon>
        <taxon>Pseudomonadota</taxon>
        <taxon>Betaproteobacteria</taxon>
        <taxon>Burkholderiales</taxon>
        <taxon>Burkholderiaceae</taxon>
        <taxon>Caballeronia</taxon>
    </lineage>
</organism>
<name>A0A158J649_9BURK</name>
<evidence type="ECO:0000256" key="1">
    <source>
        <dbReference type="SAM" id="MobiDB-lite"/>
    </source>
</evidence>
<evidence type="ECO:0000313" key="2">
    <source>
        <dbReference type="EMBL" id="SAL63791.1"/>
    </source>
</evidence>
<evidence type="ECO:0000313" key="3">
    <source>
        <dbReference type="Proteomes" id="UP000054770"/>
    </source>
</evidence>
<reference evidence="2" key="1">
    <citation type="submission" date="2016-01" db="EMBL/GenBank/DDBJ databases">
        <authorList>
            <person name="Peeters C."/>
        </authorList>
    </citation>
    <scope>NUCLEOTIDE SEQUENCE [LARGE SCALE GENOMIC DNA]</scope>
    <source>
        <strain evidence="2">LMG 22940</strain>
    </source>
</reference>
<accession>A0A158J649</accession>
<comment type="caution">
    <text evidence="2">The sequence shown here is derived from an EMBL/GenBank/DDBJ whole genome shotgun (WGS) entry which is preliminary data.</text>
</comment>
<protein>
    <submittedName>
        <fullName evidence="2">Uncharacterized protein</fullName>
    </submittedName>
</protein>
<feature type="compositionally biased region" description="Low complexity" evidence="1">
    <location>
        <begin position="130"/>
        <end position="142"/>
    </location>
</feature>
<feature type="region of interest" description="Disordered" evidence="1">
    <location>
        <begin position="120"/>
        <end position="169"/>
    </location>
</feature>
<dbReference type="Proteomes" id="UP000054770">
    <property type="component" value="Unassembled WGS sequence"/>
</dbReference>
<dbReference type="AlphaFoldDB" id="A0A158J649"/>
<dbReference type="EMBL" id="FCON02000034">
    <property type="protein sequence ID" value="SAL63791.1"/>
    <property type="molecule type" value="Genomic_DNA"/>
</dbReference>
<keyword evidence="3" id="KW-1185">Reference proteome</keyword>
<gene>
    <name evidence="2" type="ORF">AWB68_03443</name>
</gene>
<proteinExistence type="predicted"/>